<dbReference type="InterPro" id="IPR001496">
    <property type="entry name" value="SOCS_box"/>
</dbReference>
<dbReference type="PROSITE" id="PS50088">
    <property type="entry name" value="ANK_REPEAT"/>
    <property type="match status" value="12"/>
</dbReference>
<feature type="repeat" description="ANK" evidence="3">
    <location>
        <begin position="1769"/>
        <end position="1801"/>
    </location>
</feature>
<dbReference type="SMART" id="SM00969">
    <property type="entry name" value="SOCS_box"/>
    <property type="match status" value="1"/>
</dbReference>
<dbReference type="PANTHER" id="PTHR24198">
    <property type="entry name" value="ANKYRIN REPEAT AND PROTEIN KINASE DOMAIN-CONTAINING PROTEIN"/>
    <property type="match status" value="1"/>
</dbReference>
<dbReference type="Gene3D" id="1.25.40.20">
    <property type="entry name" value="Ankyrin repeat-containing domain"/>
    <property type="match status" value="15"/>
</dbReference>
<evidence type="ECO:0000256" key="1">
    <source>
        <dbReference type="ARBA" id="ARBA00022737"/>
    </source>
</evidence>
<feature type="domain" description="SOCS box" evidence="4">
    <location>
        <begin position="2515"/>
        <end position="2570"/>
    </location>
</feature>
<feature type="repeat" description="ANK" evidence="3">
    <location>
        <begin position="2202"/>
        <end position="2239"/>
    </location>
</feature>
<dbReference type="InterPro" id="IPR036770">
    <property type="entry name" value="Ankyrin_rpt-contain_sf"/>
</dbReference>
<dbReference type="PROSITE" id="PS50225">
    <property type="entry name" value="SOCS"/>
    <property type="match status" value="1"/>
</dbReference>
<feature type="repeat" description="ANK" evidence="3">
    <location>
        <begin position="2090"/>
        <end position="2127"/>
    </location>
</feature>
<accession>A0A8B8A8K9</accession>
<feature type="repeat" description="ANK" evidence="3">
    <location>
        <begin position="1264"/>
        <end position="1297"/>
    </location>
</feature>
<dbReference type="Proteomes" id="UP000694844">
    <property type="component" value="Chromosome 6"/>
</dbReference>
<dbReference type="Pfam" id="PF00023">
    <property type="entry name" value="Ank"/>
    <property type="match status" value="3"/>
</dbReference>
<dbReference type="SUPFAM" id="SSF48403">
    <property type="entry name" value="Ankyrin repeat"/>
    <property type="match status" value="9"/>
</dbReference>
<feature type="repeat" description="ANK" evidence="3">
    <location>
        <begin position="1568"/>
        <end position="1600"/>
    </location>
</feature>
<dbReference type="RefSeq" id="XP_022287782.1">
    <property type="nucleotide sequence ID" value="XM_022432074.1"/>
</dbReference>
<sequence>MDFKTESTDITERKKQLINAVKAGNIDEVRQKLKGLPSSLDIDNIYESSYYNYCKGKPLLFLACCSSDSKEILKLLFQRGGNLRINNFEGLNLFQYACMYGNIESVKCIIGACQDFSFLHEKSDDDKDALACVTESFRRRKRKIEDTRNFIQILQELGKFDINRYRRDGLTELLNAVIQKDVQLAEILCSVGADVNIGYHRSYKALQWVCEKGGAVEMIQLLLDHGANINETWRHCQRPIHIALKHGLSPQARVLLKAGANISGQIFLQNLKYQTISTFCLAARSCPDLIPDFLMRGANPNEYHPTTGLHVLGFALKKNANRKIIASLIRAGANTDNVGLGKSAIKSCKTLDQMLAFVDCGFTLEQIENELKENLLRRTLLDYSYGEEHVEDTILFLISNGAKLEGEASRENSNLILCLKKRLFQATESLIEHGVNVNHIGENGETALHIACQNIGDRDVLRILLKLLDAGSLVDSKNDQGLTPLLLTLKERKYRHSDEIFSKIVHCLIDHGADKHARFPGTQESTLCHAIDCRDLETAKCLIKAGYNVNTREEDGDLPIFRCVPFDFSMASDFFSLLLEAGTDPNALDGKGTPLLERLFQLLCNSEKSTRLFSYSKASEDVIRRNFTLLLHYKANPNTAKEGRDSLLFKAIEYEKEDLVEVLIEAGANISHFGNNKKTALDCCCHLKESEINAVNSSGLKMTDKGRRLVDILIDAGFPLDLANSEGQYPLDLVIQFINTDVQIKHMLSKGADPNMYDKREDSPLLRSVYRSPVITLALLQAGADVTVKSMDGRTFYDLFMERVFFDTSLSFLGEEFASEFTCITETSPDMVILKIRKIPPGPTLKRIKKFFKNLKVSCEESAFNNQELTVAFHDNLTGWTTLQMLNQFPLNYKVQMLRENGKLSVWMSIKEKLDHQRWIERVEDEASRLSQIEQSNSASDVIKSLISKGTNDFNSQTSNGVLPLCVAVRLGCLSLVQFMLEKEVNPNSMDGMEETPLYLSLKSGQMDTSKLLLDAKADVNYPGNTSEVNVSRTESLLSRVLDKRLFLSSMEQRILLTEILIKYGADVNICREGENSPLIKAVQFQSNELVDILLKKGSHVNHPGRDMATPLHLCCISKRDENDDSTRSSDERNSRIFKKLMESGASVNHQDCEGNTPVHVAIIKRRSYKTLEMIHGDFEVNAKNVKGVTCLMLAAEWEEWKKWDTEISQDVEALTQKGAEVNLTDEKGHTVVAEKERWLPEISKDVVDALMQKGADVNLKDKEGNSVLHYLVCKGPVESFLDIFLNSGANIKDCNNDGLSPLNKMVKDRRKLSKEDIQYIISNGADPNNCPSGCKSPLIYALLRGETIIAETLVAAGAQVNYMTESGQTALNVALRYLSRSRKTIFSKKCKQDTVVDWLLDIGADTNMLTPKMQSPICILMKSQFTRTTVSILSNLLRHNANPNLGLDNPLCSAAAISIEAVRLLLNAHVDVNKPDIDGNTALVNCLESSVEDKLDIVEDLIENKADVNSIGKSGRYPIESALEHRRLYETPVRVGFARTYRKYSDTEKLISALLNAGANLNLRKSGEDSPLHLAVCLNCPEIVRLLISNGADVNSIGVENQTPLHRYVDHICKENDLMRNEQVTSTYFHTLGRYEKSTEEVEDGIIDILIANKANPNTMDVNGKTPLILTLDSNIEYFRKLLEAGGDPLLKENNLYEKCAEIDDLRFLNALLEVKGSDHVCNTLFSKVWNKLRTPQINGESRKILGNVFSLMLTSSQTIDVNMKNQFGNIPLIFFCRENEVNVVEKLLQRGVSINSMDDHGFTAMHALFHSPQGSKDKIKILSLLLEKKADVNLKDKSGESLFQKSYDHYTNNIYRHNYYQWLGSFIKNLIIAGAEYEEGSLTTLLPLASERQQFDLMTILIQHGADLTVTRNGAGVMHMCWSNYTRRDLGIHWYMHVLPRLTTNADASKEDCLGCIEMFKQHGGLLTGVDREGNTPLLAFLTSSLFSKGVQVEIEDAIISALACDKITVKHKNPKNSKRSAIHIAASKGRLSSIKILVSKGADLCDVDECNNNCFHVHLSSDSLKVSTEILEYLVSNGVSVNQINTSGQTPLFLLVTRKEESPQQNNAIEYLLKNGADPNLHSYNCNALAHAIQMKKEKTTFLLLKNGAKVNEIGKEATALHVLFKNHETYCRPHDGTFEKLLCGILSKGVCVNAKDYEGNTVLHLAVNVIDKLHDAENLILKLLKNGCNINAVDNAEMTPLGRICQKGHRTSPKAANFGICFLSNGADPNIDSALYWSLQKMTYNQQTIHSSWKTMIMQIIERTACCNMHKKDVPCIVLAIKLGDVDIVKALIERGANIHETDRYKSSCLLIACDLEVKERNEITGLLLHHGSSINNTNTFGMSPLSNIVEKITNSKEAIKITSESTKMYVETDLSLFNQLVCGGADLTSSSIVKQCWSVGYRESPLVILTKEGYFGAASTLVKCGYDFKKDRQFQNLNLEIQHLSTMEIEGISYQRIGYEKEKKEFLELLKECQMNNILTLSSLCRNMLRKHLTTVGKGAEVESKINKLLLPTKIKEFLAFRDTIQNMERMEVVAIERNLRTSYYHVLNVLNDDRLYQSTYPRFHVYDDLDYYSEMYNDSDDY</sequence>
<proteinExistence type="predicted"/>
<dbReference type="PANTHER" id="PTHR24198:SF165">
    <property type="entry name" value="ANKYRIN REPEAT-CONTAINING PROTEIN-RELATED"/>
    <property type="match status" value="1"/>
</dbReference>
<dbReference type="Pfam" id="PF23745">
    <property type="entry name" value="ANK_LRRK2"/>
    <property type="match status" value="1"/>
</dbReference>
<keyword evidence="5" id="KW-1185">Reference proteome</keyword>
<dbReference type="Pfam" id="PF07525">
    <property type="entry name" value="SOCS_box"/>
    <property type="match status" value="1"/>
</dbReference>
<gene>
    <name evidence="6 7" type="primary">LOC111100329</name>
</gene>
<dbReference type="GeneID" id="111100329"/>
<evidence type="ECO:0000256" key="3">
    <source>
        <dbReference type="PROSITE-ProRule" id="PRU00023"/>
    </source>
</evidence>
<dbReference type="SMART" id="SM00248">
    <property type="entry name" value="ANK"/>
    <property type="match status" value="42"/>
</dbReference>
<feature type="repeat" description="ANK" evidence="3">
    <location>
        <begin position="993"/>
        <end position="1025"/>
    </location>
</feature>
<feature type="repeat" description="ANK" evidence="3">
    <location>
        <begin position="726"/>
        <end position="759"/>
    </location>
</feature>
<reference evidence="6 7" key="1">
    <citation type="submission" date="2025-04" db="UniProtKB">
        <authorList>
            <consortium name="RefSeq"/>
        </authorList>
    </citation>
    <scope>IDENTIFICATION</scope>
    <source>
        <tissue evidence="6 7">Whole sample</tissue>
    </source>
</reference>
<feature type="repeat" description="ANK" evidence="3">
    <location>
        <begin position="2321"/>
        <end position="2348"/>
    </location>
</feature>
<protein>
    <submittedName>
        <fullName evidence="6 7">Uncharacterized protein LOC111100329 isoform X1</fullName>
    </submittedName>
</protein>
<feature type="repeat" description="ANK" evidence="3">
    <location>
        <begin position="443"/>
        <end position="479"/>
    </location>
</feature>
<name>A0A8B8A8K9_CRAVI</name>
<keyword evidence="2 3" id="KW-0040">ANK repeat</keyword>
<dbReference type="RefSeq" id="XP_022287781.1">
    <property type="nucleotide sequence ID" value="XM_022432073.1"/>
</dbReference>
<dbReference type="InterPro" id="IPR002110">
    <property type="entry name" value="Ankyrin_rpt"/>
</dbReference>
<feature type="repeat" description="ANK" evidence="3">
    <location>
        <begin position="2020"/>
        <end position="2052"/>
    </location>
</feature>
<feature type="repeat" description="ANK" evidence="3">
    <location>
        <begin position="960"/>
        <end position="992"/>
    </location>
</feature>
<dbReference type="KEGG" id="cvn:111100329"/>
<dbReference type="OrthoDB" id="6098025at2759"/>
<keyword evidence="1" id="KW-0677">Repeat</keyword>
<evidence type="ECO:0000313" key="6">
    <source>
        <dbReference type="RefSeq" id="XP_022287781.1"/>
    </source>
</evidence>
<evidence type="ECO:0000313" key="5">
    <source>
        <dbReference type="Proteomes" id="UP000694844"/>
    </source>
</evidence>
<evidence type="ECO:0000313" key="7">
    <source>
        <dbReference type="RefSeq" id="XP_022287782.1"/>
    </source>
</evidence>
<organism evidence="5 6">
    <name type="scientific">Crassostrea virginica</name>
    <name type="common">Eastern oyster</name>
    <dbReference type="NCBI Taxonomy" id="6565"/>
    <lineage>
        <taxon>Eukaryota</taxon>
        <taxon>Metazoa</taxon>
        <taxon>Spiralia</taxon>
        <taxon>Lophotrochozoa</taxon>
        <taxon>Mollusca</taxon>
        <taxon>Bivalvia</taxon>
        <taxon>Autobranchia</taxon>
        <taxon>Pteriomorphia</taxon>
        <taxon>Ostreida</taxon>
        <taxon>Ostreoidea</taxon>
        <taxon>Ostreidae</taxon>
        <taxon>Crassostrea</taxon>
    </lineage>
</organism>
<dbReference type="InterPro" id="IPR056593">
    <property type="entry name" value="ANK_LRRK2"/>
</dbReference>
<feature type="repeat" description="ANK" evidence="3">
    <location>
        <begin position="1802"/>
        <end position="1839"/>
    </location>
</feature>
<evidence type="ECO:0000259" key="4">
    <source>
        <dbReference type="PROSITE" id="PS50225"/>
    </source>
</evidence>
<dbReference type="PROSITE" id="PS50297">
    <property type="entry name" value="ANK_REP_REGION"/>
    <property type="match status" value="3"/>
</dbReference>
<evidence type="ECO:0000256" key="2">
    <source>
        <dbReference type="ARBA" id="ARBA00023043"/>
    </source>
</evidence>
<dbReference type="Pfam" id="PF12796">
    <property type="entry name" value="Ank_2"/>
    <property type="match status" value="5"/>
</dbReference>